<dbReference type="Pfam" id="PF24987">
    <property type="entry name" value="HEAT_EF3_N"/>
    <property type="match status" value="1"/>
</dbReference>
<evidence type="ECO:0000256" key="3">
    <source>
        <dbReference type="ARBA" id="ARBA00072275"/>
    </source>
</evidence>
<dbReference type="InterPro" id="IPR057546">
    <property type="entry name" value="HEAT_GCN1"/>
</dbReference>
<dbReference type="InterPro" id="IPR011989">
    <property type="entry name" value="ARM-like"/>
</dbReference>
<dbReference type="Gene3D" id="1.25.10.10">
    <property type="entry name" value="Leucine-rich Repeat Variant"/>
    <property type="match status" value="7"/>
</dbReference>
<evidence type="ECO:0000256" key="4">
    <source>
        <dbReference type="PROSITE-ProRule" id="PRU00103"/>
    </source>
</evidence>
<dbReference type="InterPro" id="IPR021133">
    <property type="entry name" value="HEAT_type_2"/>
</dbReference>
<dbReference type="GO" id="GO:0005829">
    <property type="term" value="C:cytosol"/>
    <property type="evidence" value="ECO:0007669"/>
    <property type="project" value="TreeGrafter"/>
</dbReference>
<dbReference type="InterPro" id="IPR016024">
    <property type="entry name" value="ARM-type_fold"/>
</dbReference>
<dbReference type="PANTHER" id="PTHR23346">
    <property type="entry name" value="TRANSLATIONAL ACTIVATOR GCN1-RELATED"/>
    <property type="match status" value="1"/>
</dbReference>
<feature type="domain" description="TOG" evidence="5">
    <location>
        <begin position="1658"/>
        <end position="1911"/>
    </location>
</feature>
<keyword evidence="7" id="KW-1185">Reference proteome</keyword>
<organism evidence="6 7">
    <name type="scientific">Ascobolus immersus RN42</name>
    <dbReference type="NCBI Taxonomy" id="1160509"/>
    <lineage>
        <taxon>Eukaryota</taxon>
        <taxon>Fungi</taxon>
        <taxon>Dikarya</taxon>
        <taxon>Ascomycota</taxon>
        <taxon>Pezizomycotina</taxon>
        <taxon>Pezizomycetes</taxon>
        <taxon>Pezizales</taxon>
        <taxon>Ascobolaceae</taxon>
        <taxon>Ascobolus</taxon>
    </lineage>
</organism>
<evidence type="ECO:0000313" key="7">
    <source>
        <dbReference type="Proteomes" id="UP000275078"/>
    </source>
</evidence>
<feature type="domain" description="TOG" evidence="5">
    <location>
        <begin position="1341"/>
        <end position="1574"/>
    </location>
</feature>
<dbReference type="OrthoDB" id="5148094at2759"/>
<accession>A0A3N4I2L2</accession>
<dbReference type="InterPro" id="IPR034085">
    <property type="entry name" value="TOG"/>
</dbReference>
<proteinExistence type="inferred from homology"/>
<dbReference type="Pfam" id="PF23271">
    <property type="entry name" value="HEAT_GCN1"/>
    <property type="match status" value="1"/>
</dbReference>
<reference evidence="6 7" key="1">
    <citation type="journal article" date="2018" name="Nat. Ecol. Evol.">
        <title>Pezizomycetes genomes reveal the molecular basis of ectomycorrhizal truffle lifestyle.</title>
        <authorList>
            <person name="Murat C."/>
            <person name="Payen T."/>
            <person name="Noel B."/>
            <person name="Kuo A."/>
            <person name="Morin E."/>
            <person name="Chen J."/>
            <person name="Kohler A."/>
            <person name="Krizsan K."/>
            <person name="Balestrini R."/>
            <person name="Da Silva C."/>
            <person name="Montanini B."/>
            <person name="Hainaut M."/>
            <person name="Levati E."/>
            <person name="Barry K.W."/>
            <person name="Belfiori B."/>
            <person name="Cichocki N."/>
            <person name="Clum A."/>
            <person name="Dockter R.B."/>
            <person name="Fauchery L."/>
            <person name="Guy J."/>
            <person name="Iotti M."/>
            <person name="Le Tacon F."/>
            <person name="Lindquist E.A."/>
            <person name="Lipzen A."/>
            <person name="Malagnac F."/>
            <person name="Mello A."/>
            <person name="Molinier V."/>
            <person name="Miyauchi S."/>
            <person name="Poulain J."/>
            <person name="Riccioni C."/>
            <person name="Rubini A."/>
            <person name="Sitrit Y."/>
            <person name="Splivallo R."/>
            <person name="Traeger S."/>
            <person name="Wang M."/>
            <person name="Zifcakova L."/>
            <person name="Wipf D."/>
            <person name="Zambonelli A."/>
            <person name="Paolocci F."/>
            <person name="Nowrousian M."/>
            <person name="Ottonello S."/>
            <person name="Baldrian P."/>
            <person name="Spatafora J.W."/>
            <person name="Henrissat B."/>
            <person name="Nagy L.G."/>
            <person name="Aury J.M."/>
            <person name="Wincker P."/>
            <person name="Grigoriev I.V."/>
            <person name="Bonfante P."/>
            <person name="Martin F.M."/>
        </authorList>
    </citation>
    <scope>NUCLEOTIDE SEQUENCE [LARGE SCALE GENOMIC DNA]</scope>
    <source>
        <strain evidence="6 7">RN42</strain>
    </source>
</reference>
<protein>
    <recommendedName>
        <fullName evidence="3">eIF-2-alpha kinase activator GCN1</fullName>
    </recommendedName>
</protein>
<feature type="repeat" description="HEAT" evidence="4">
    <location>
        <begin position="1515"/>
        <end position="1553"/>
    </location>
</feature>
<dbReference type="Pfam" id="PF12074">
    <property type="entry name" value="Gcn1_N"/>
    <property type="match status" value="1"/>
</dbReference>
<gene>
    <name evidence="6" type="ORF">BJ508DRAFT_363049</name>
</gene>
<dbReference type="GO" id="GO:0034198">
    <property type="term" value="P:cellular response to amino acid starvation"/>
    <property type="evidence" value="ECO:0007669"/>
    <property type="project" value="TreeGrafter"/>
</dbReference>
<name>A0A3N4I2L2_ASCIM</name>
<evidence type="ECO:0000313" key="6">
    <source>
        <dbReference type="EMBL" id="RPA79656.1"/>
    </source>
</evidence>
<dbReference type="Pfam" id="PF24984">
    <property type="entry name" value="HEAT_EF3_GNC1"/>
    <property type="match status" value="1"/>
</dbReference>
<sequence length="2662" mass="289617">MASLTPEDENFIRQLASSNPSVRIAELNGLNEKIEKSEITTEQLPLVLRQLFQTHAYYIDRESRKAVRKCLLSLSQSESVGELFLKKLILVIKHESSKLGIAAANAFVLLEWLAELLPIIAKSPELFNAVSSDLIAAQSSLLDICMGNPQAKPSMRQQLLVITRRGLRGSFKLDNCEDIIKTYVTTLTTKAANPTAKNTVLLGIVAGVAARIEKAKVALAGFKKDIYTFYTREILGSKVVLPSHIAGGLGDFFENFTTADEFATEVVPPLERSLLRAPEVILNDIFSPLIRSLPKDQDLSKPLEEKLLKQLLSSLKSTNPVIRNGGLSGFQTIISHCNNPTSISKIADEIINPIKTSKVPSADQRILQVTMALSLPEDEQLAAKIPLALAAVAAKEAHEGAAGAIIACLLKFVHVGLRSGQLPDKTVLDTITKGLQEKRLPIRRLWATKLGDQLWEDNDNKTTVEFAEAVLPALSGSLKEVAANPIQAAQSGIISAAYVYTAYLTQKADTWDSASLKELAKKEDIRSLALAATPKPSFLLNFKAYTKLTSEDDLKWFLRALTSFNGGSFKDAAAAEMWAFGFFYLFSGQAVSPSVRKLTSSGLDLAYHANPKETGQTIIKGLWAWFTLIESGEKDCAPASGKVTNSLLANAIRAICPQGSAEDPELIPMLETQLVDLAVLMHHQLLAATGHPSGDLWINICQRSGVDPGDLVARNKDKLVDSIKEITESPEKGPLAKTAAFRAAPTLSFIAPADITPLFVNLFTSDLNPSLLQGVSQEDVAIWRAPADVPYVDVLSTKATVQLKKNAKDYDALKWEQELQAEIERKRGVQKKKLTPEEQAKVKAQLTKEAAIREKITNISQKFERGVGLVHALAEGPSTPVEIWLGPAVIALLKTLEAGAGLILGDRGVNAYLAMSSHVSTRLGNLRKFVGIAALRAVGIQEIEAALKQEPIESLTTRLFYRLRTLSEQRPFDADSLHYILPLLLTVFSSGGLGAGTAEELDEQIVLAIEILGYHTETCQTTSLPRKNILEALIQCMQKYTQHFKIIKDCLMDLCRCIAPNMNDEEIKALVRGVIVPEIGVRTATLQAIDAEVDLGDLDVTEEIFIAYHDEVSENAELAQNIWDENGLEVADDLAQRMVPYIQSQDRQLRTAASKALAACIREKPQAFKGILDTLEALYKEKAKPIVPLFDEFGIQKKTDMRDPWEARSGIALALLYLGPVFATDELVRIAKFLIEGEALGDRNATVRQQFIEAATAIIALQGESKLEELMAVLEKSMETPDTGSDVKDRINEAVIILYGALGRHLKAGDKRVPAVIQKLIDTLSIPSENVQYAVAECLPPLVKLAPDVAAEKIEQVLEATIHGKDYATRRGSAYGLAGLVRGEGISALKKFKIVYRLKAAADDKKDSKARQGALFGFELLSLILGRLFEPYVLQIVPLLLSMFGDASIDVREACSDTVRVCFSTLSAYGVKIVLPNLLDGLDDVQWRSKKGACEMLGAMAYLAPHQLAISLPEIIPPLTNVLNDSHKEVRAAANRSLQKFGDVIQNPEIKSLVGVLLKALSDPTKYTDTALDSLIKVSFAHYLDAPSLALVVRILERALSERSAAKRKASQIIGSLAHLTERKDIMVHIPILVAGLKSAIVDPVPGTRATASKSLGTLVEKLGEDALPDIIPGLMAVLKSDTGAGDRLGSAQALSEVLSGLGTQRLEEILPTILQNSSSAKPAVREGFMSLFIYLPACFGNSFSAYLSRIIPPILAGLADDVESIRDVSLRAGRLLVKNFATRAIDLLLPELERGLADVNYRIRLSSVELVGDLLFNLTGISGKPEEEEDIEKTKEVSNALLEILGREKRDKVLSALYICRCDTSGQVRLAAVAVWKALVSSPKTLKELVPTLTQLIIRRLASSNSEQRTIAGQALGEVIRKAGEGVLSTLLPTLEEGLRNATDVDSRQGICIALKEVIQSTSDEVIEENEEKLVHIIRSALVDPDDETREAAAEAFDALQQIIGRKTVSQILPYLLNMLRSESDADNALAALLTLLTEETRAGIILPNLIPTLLQSPITGFNARALASLAGVAGSSLNRRLPAIINALMDNIVACKDEELAEELNTSFDQVLLSVDEYDGLNTSMNVMLALLKHDDHKKRAVACRHMANYFAEAEVDYSRYTQNFIRSLLELFDDRDMDVVKAAWNALNELTKKLRKEEMENLVGSTRSVLQTVGVAGSNLPGFALPKGISAILPIFSQGLMNGTSEQRIQSALAISDIIDRASPESLRPYVTNITGPLIRVVSERSVEVKAAILLTLNNLLSKIPSYLKPFLPQLQRTFAKSLADTSSDVLRTRAAKALGTLITLTPRIDPLITELVTGAKTHDAGVKGAMIKALYEVISKAGQNMGDASKQSILALVDSIVDDSDDNMDVQGAKLLGALLKFLSADDANRVIRTNILGSTSHMAVLSLNAALLESPEALLESTFSEDVPAHIAEGLQNKDPFVSDNCVLASGKYLLSEPHPKPFEATKAIFEGLATAVKAPASGSTDTKRLALMVIRTIARLHYDQVAAHIPLLAPVVFGCVRDMVIPVKLSAEQAFLAIFQVVEDESKHFDKYINAYVKDATLKRSMGDYFKRVALRLAAAERERIDAGGASAGLDEGEDDLKEINSVGRADNSAMF</sequence>
<dbReference type="Pfam" id="PF25801">
    <property type="entry name" value="HEAT_GCN1_C_2"/>
    <property type="match status" value="1"/>
</dbReference>
<dbReference type="Proteomes" id="UP000275078">
    <property type="component" value="Unassembled WGS sequence"/>
</dbReference>
<keyword evidence="2" id="KW-0677">Repeat</keyword>
<dbReference type="SMART" id="SM01349">
    <property type="entry name" value="TOG"/>
    <property type="match status" value="2"/>
</dbReference>
<feature type="repeat" description="HEAT" evidence="4">
    <location>
        <begin position="1975"/>
        <end position="2012"/>
    </location>
</feature>
<dbReference type="Pfam" id="PF24993">
    <property type="entry name" value="GNC1_N"/>
    <property type="match status" value="1"/>
</dbReference>
<dbReference type="InterPro" id="IPR056810">
    <property type="entry name" value="GNC1-like_N"/>
</dbReference>
<dbReference type="FunFam" id="1.25.10.10:FF:000090">
    <property type="entry name" value="eIF-2-alpha kinase activator GCN1"/>
    <property type="match status" value="1"/>
</dbReference>
<dbReference type="PROSITE" id="PS50077">
    <property type="entry name" value="HEAT_REPEAT"/>
    <property type="match status" value="2"/>
</dbReference>
<dbReference type="InterPro" id="IPR056809">
    <property type="entry name" value="HEAT_GCN1_fung"/>
</dbReference>
<dbReference type="SUPFAM" id="SSF48371">
    <property type="entry name" value="ARM repeat"/>
    <property type="match status" value="3"/>
</dbReference>
<dbReference type="GO" id="GO:0030295">
    <property type="term" value="F:protein kinase activator activity"/>
    <property type="evidence" value="ECO:0007669"/>
    <property type="project" value="UniProtKB-ARBA"/>
</dbReference>
<dbReference type="EMBL" id="ML119696">
    <property type="protein sequence ID" value="RPA79656.1"/>
    <property type="molecule type" value="Genomic_DNA"/>
</dbReference>
<dbReference type="GO" id="GO:1904688">
    <property type="term" value="P:regulation of cytoplasmic translational initiation"/>
    <property type="evidence" value="ECO:0007669"/>
    <property type="project" value="UniProtKB-ARBA"/>
</dbReference>
<evidence type="ECO:0000256" key="1">
    <source>
        <dbReference type="ARBA" id="ARBA00007366"/>
    </source>
</evidence>
<evidence type="ECO:0000259" key="5">
    <source>
        <dbReference type="SMART" id="SM01349"/>
    </source>
</evidence>
<dbReference type="Pfam" id="PF24916">
    <property type="entry name" value="HEAT_GCN1_fung"/>
    <property type="match status" value="1"/>
</dbReference>
<comment type="similarity">
    <text evidence="1">Belongs to the GCN1 family.</text>
</comment>
<dbReference type="InterPro" id="IPR022716">
    <property type="entry name" value="Gcn1_N"/>
</dbReference>
<dbReference type="STRING" id="1160509.A0A3N4I2L2"/>
<evidence type="ECO:0000256" key="2">
    <source>
        <dbReference type="ARBA" id="ARBA00022737"/>
    </source>
</evidence>
<dbReference type="PANTHER" id="PTHR23346:SF7">
    <property type="entry name" value="STALLED RIBOSOME SENSOR GCN1"/>
    <property type="match status" value="1"/>
</dbReference>